<evidence type="ECO:0008006" key="7">
    <source>
        <dbReference type="Google" id="ProtNLM"/>
    </source>
</evidence>
<dbReference type="GO" id="GO:0004141">
    <property type="term" value="F:dethiobiotin synthase activity"/>
    <property type="evidence" value="ECO:0007669"/>
    <property type="project" value="TreeGrafter"/>
</dbReference>
<dbReference type="GO" id="GO:0005739">
    <property type="term" value="C:mitochondrion"/>
    <property type="evidence" value="ECO:0007669"/>
    <property type="project" value="TreeGrafter"/>
</dbReference>
<reference evidence="5" key="2">
    <citation type="submission" date="2024-10" db="UniProtKB">
        <authorList>
            <consortium name="EnsemblProtists"/>
        </authorList>
    </citation>
    <scope>IDENTIFICATION</scope>
</reference>
<dbReference type="PaxDb" id="2903-EOD31387"/>
<dbReference type="InterPro" id="IPR027417">
    <property type="entry name" value="P-loop_NTPase"/>
</dbReference>
<dbReference type="Gene3D" id="3.40.50.300">
    <property type="entry name" value="P-loop containing nucleotide triphosphate hydrolases"/>
    <property type="match status" value="1"/>
</dbReference>
<dbReference type="InterPro" id="IPR015421">
    <property type="entry name" value="PyrdxlP-dep_Trfase_major"/>
</dbReference>
<feature type="compositionally biased region" description="Low complexity" evidence="4">
    <location>
        <begin position="292"/>
        <end position="304"/>
    </location>
</feature>
<organism evidence="5 6">
    <name type="scientific">Emiliania huxleyi (strain CCMP1516)</name>
    <dbReference type="NCBI Taxonomy" id="280463"/>
    <lineage>
        <taxon>Eukaryota</taxon>
        <taxon>Haptista</taxon>
        <taxon>Haptophyta</taxon>
        <taxon>Prymnesiophyceae</taxon>
        <taxon>Isochrysidales</taxon>
        <taxon>Noelaerhabdaceae</taxon>
        <taxon>Emiliania</taxon>
    </lineage>
</organism>
<evidence type="ECO:0000313" key="5">
    <source>
        <dbReference type="EnsemblProtists" id="EOD31387"/>
    </source>
</evidence>
<dbReference type="InterPro" id="IPR015424">
    <property type="entry name" value="PyrdxlP-dep_Trfase"/>
</dbReference>
<accession>A0A0D3K6K2</accession>
<feature type="region of interest" description="Disordered" evidence="4">
    <location>
        <begin position="292"/>
        <end position="322"/>
    </location>
</feature>
<sequence>MRLATVWGSGTAVGKTLVSAGLMRAAAARSLPSLFLKPVQTGVPDSDGAFVARAAGCQHVVGEHAAAAGLSTSGPSPSAASATPPPQRALTLFAWRPAVSPHVAVEREGRGVSDAELRRATVAEIDRFAAALAASPMADGLPDALALVETAGGVASPSPSRSLQCDALPTALPTAKLAEAPRATETPLPALLVGDAALGGISATVCAAELLRSRGHALHEVVLFEPGGGGGLGNAEAIGAALGVRVRSLPAPPPLPEPLDGWWEEVGAHFAELLDGLPRACTPLPAQPRLAAASSSGAGASSSGAGAGLGGGGGERESTASVLQKDARRLWHPYTSATRPVPCLAVSRAAGVTLTLEGGEQLVDGMSSWWCAVHGPGALDATPDVSPFRHSLWWCAPPHPHHTLHCFALWSVSAWGLSPHPACAHRSYAVPELDAAAVDQIGSMSHVMFGGLTHRPAVRLAELLVEATPQPLQRVFLADSGSVSVEVAIKMALQYWRAQGVEGRSRLLTVRGGYHGDTFGAMGVCDPVHGMHAEMFGGARVEGEIDSDAEQERSWVAALILEPIVQGAGGMHFYSAEYLRRVRQLCDEHNARPPGLGALFACDHAAISPDIMCVGKALTGGYMTLGATLATDEVAEGASGGEGAERPVPLMHGPTFMANPLACRVASASVQLLLDSPWQSRVGAIAQQLEAELRPLASSPAVRGVRVLGAIGAVEAEAPPHPPALPRTCPRPVLGVVEMEEPLHLPSVQALLVRRGVWLRPFGRMLYTMPPFVVSEAELRRITGGMRAVVEATESALLEKGARLESEARTHNTFE</sequence>
<evidence type="ECO:0000256" key="3">
    <source>
        <dbReference type="ARBA" id="ARBA00022898"/>
    </source>
</evidence>
<dbReference type="STRING" id="2903.R1D8Z6"/>
<evidence type="ECO:0000256" key="4">
    <source>
        <dbReference type="SAM" id="MobiDB-lite"/>
    </source>
</evidence>
<reference evidence="6" key="1">
    <citation type="journal article" date="2013" name="Nature">
        <title>Pan genome of the phytoplankton Emiliania underpins its global distribution.</title>
        <authorList>
            <person name="Read B.A."/>
            <person name="Kegel J."/>
            <person name="Klute M.J."/>
            <person name="Kuo A."/>
            <person name="Lefebvre S.C."/>
            <person name="Maumus F."/>
            <person name="Mayer C."/>
            <person name="Miller J."/>
            <person name="Monier A."/>
            <person name="Salamov A."/>
            <person name="Young J."/>
            <person name="Aguilar M."/>
            <person name="Claverie J.M."/>
            <person name="Frickenhaus S."/>
            <person name="Gonzalez K."/>
            <person name="Herman E.K."/>
            <person name="Lin Y.C."/>
            <person name="Napier J."/>
            <person name="Ogata H."/>
            <person name="Sarno A.F."/>
            <person name="Shmutz J."/>
            <person name="Schroeder D."/>
            <person name="de Vargas C."/>
            <person name="Verret F."/>
            <person name="von Dassow P."/>
            <person name="Valentin K."/>
            <person name="Van de Peer Y."/>
            <person name="Wheeler G."/>
            <person name="Dacks J.B."/>
            <person name="Delwiche C.F."/>
            <person name="Dyhrman S.T."/>
            <person name="Glockner G."/>
            <person name="John U."/>
            <person name="Richards T."/>
            <person name="Worden A.Z."/>
            <person name="Zhang X."/>
            <person name="Grigoriev I.V."/>
            <person name="Allen A.E."/>
            <person name="Bidle K."/>
            <person name="Borodovsky M."/>
            <person name="Bowler C."/>
            <person name="Brownlee C."/>
            <person name="Cock J.M."/>
            <person name="Elias M."/>
            <person name="Gladyshev V.N."/>
            <person name="Groth M."/>
            <person name="Guda C."/>
            <person name="Hadaegh A."/>
            <person name="Iglesias-Rodriguez M.D."/>
            <person name="Jenkins J."/>
            <person name="Jones B.M."/>
            <person name="Lawson T."/>
            <person name="Leese F."/>
            <person name="Lindquist E."/>
            <person name="Lobanov A."/>
            <person name="Lomsadze A."/>
            <person name="Malik S.B."/>
            <person name="Marsh M.E."/>
            <person name="Mackinder L."/>
            <person name="Mock T."/>
            <person name="Mueller-Roeber B."/>
            <person name="Pagarete A."/>
            <person name="Parker M."/>
            <person name="Probert I."/>
            <person name="Quesneville H."/>
            <person name="Raines C."/>
            <person name="Rensing S.A."/>
            <person name="Riano-Pachon D.M."/>
            <person name="Richier S."/>
            <person name="Rokitta S."/>
            <person name="Shiraiwa Y."/>
            <person name="Soanes D.M."/>
            <person name="van der Giezen M."/>
            <person name="Wahlund T.M."/>
            <person name="Williams B."/>
            <person name="Wilson W."/>
            <person name="Wolfe G."/>
            <person name="Wurch L.L."/>
        </authorList>
    </citation>
    <scope>NUCLEOTIDE SEQUENCE</scope>
</reference>
<evidence type="ECO:0000256" key="2">
    <source>
        <dbReference type="ARBA" id="ARBA00022679"/>
    </source>
</evidence>
<dbReference type="GeneID" id="17276660"/>
<dbReference type="KEGG" id="ehx:EMIHUDRAFT_456336"/>
<dbReference type="eggNOG" id="KOG1401">
    <property type="taxonomic scope" value="Eukaryota"/>
</dbReference>
<dbReference type="GO" id="GO:0004015">
    <property type="term" value="F:adenosylmethionine-8-amino-7-oxononanoate transaminase activity"/>
    <property type="evidence" value="ECO:0007669"/>
    <property type="project" value="TreeGrafter"/>
</dbReference>
<name>A0A0D3K6K2_EMIH1</name>
<dbReference type="SUPFAM" id="SSF52540">
    <property type="entry name" value="P-loop containing nucleoside triphosphate hydrolases"/>
    <property type="match status" value="1"/>
</dbReference>
<keyword evidence="6" id="KW-1185">Reference proteome</keyword>
<dbReference type="SUPFAM" id="SSF53383">
    <property type="entry name" value="PLP-dependent transferases"/>
    <property type="match status" value="2"/>
</dbReference>
<dbReference type="Gene3D" id="3.90.1150.10">
    <property type="entry name" value="Aspartate Aminotransferase, domain 1"/>
    <property type="match status" value="2"/>
</dbReference>
<dbReference type="OMA" id="KGWASRA"/>
<dbReference type="InterPro" id="IPR015422">
    <property type="entry name" value="PyrdxlP-dep_Trfase_small"/>
</dbReference>
<evidence type="ECO:0000313" key="6">
    <source>
        <dbReference type="Proteomes" id="UP000013827"/>
    </source>
</evidence>
<keyword evidence="2" id="KW-0808">Transferase</keyword>
<dbReference type="AlphaFoldDB" id="A0A0D3K6K2"/>
<dbReference type="InterPro" id="IPR005814">
    <property type="entry name" value="Aminotrans_3"/>
</dbReference>
<dbReference type="CDD" id="cd00610">
    <property type="entry name" value="OAT_like"/>
    <property type="match status" value="1"/>
</dbReference>
<dbReference type="GO" id="GO:0009102">
    <property type="term" value="P:biotin biosynthetic process"/>
    <property type="evidence" value="ECO:0007669"/>
    <property type="project" value="TreeGrafter"/>
</dbReference>
<dbReference type="RefSeq" id="XP_005783816.1">
    <property type="nucleotide sequence ID" value="XM_005783759.1"/>
</dbReference>
<dbReference type="PANTHER" id="PTHR42684:SF17">
    <property type="entry name" value="ADENOSYLMETHIONINE-8-AMINO-7-OXONONANOATE AMINOTRANSFERASE"/>
    <property type="match status" value="1"/>
</dbReference>
<dbReference type="Proteomes" id="UP000013827">
    <property type="component" value="Unassembled WGS sequence"/>
</dbReference>
<evidence type="ECO:0000256" key="1">
    <source>
        <dbReference type="ARBA" id="ARBA00022576"/>
    </source>
</evidence>
<dbReference type="Gene3D" id="3.40.640.10">
    <property type="entry name" value="Type I PLP-dependent aspartate aminotransferase-like (Major domain)"/>
    <property type="match status" value="1"/>
</dbReference>
<dbReference type="Pfam" id="PF00202">
    <property type="entry name" value="Aminotran_3"/>
    <property type="match status" value="1"/>
</dbReference>
<dbReference type="EnsemblProtists" id="EOD31387">
    <property type="protein sequence ID" value="EOD31387"/>
    <property type="gene ID" value="EMIHUDRAFT_456336"/>
</dbReference>
<dbReference type="HOGENOM" id="CLU_346640_0_0_1"/>
<dbReference type="PANTHER" id="PTHR42684">
    <property type="entry name" value="ADENOSYLMETHIONINE-8-AMINO-7-OXONONANOATE AMINOTRANSFERASE"/>
    <property type="match status" value="1"/>
</dbReference>
<proteinExistence type="predicted"/>
<protein>
    <recommendedName>
        <fullName evidence="7">Diaminopelargonic acid synthase</fullName>
    </recommendedName>
</protein>
<dbReference type="CDD" id="cd03109">
    <property type="entry name" value="DTBS"/>
    <property type="match status" value="1"/>
</dbReference>
<keyword evidence="1" id="KW-0032">Aminotransferase</keyword>
<keyword evidence="3" id="KW-0663">Pyridoxal phosphate</keyword>
<dbReference type="GO" id="GO:0030170">
    <property type="term" value="F:pyridoxal phosphate binding"/>
    <property type="evidence" value="ECO:0007669"/>
    <property type="project" value="InterPro"/>
</dbReference>